<evidence type="ECO:0000313" key="3">
    <source>
        <dbReference type="EMBL" id="MBC5650111.1"/>
    </source>
</evidence>
<feature type="compositionally biased region" description="Basic and acidic residues" evidence="1">
    <location>
        <begin position="269"/>
        <end position="287"/>
    </location>
</feature>
<feature type="region of interest" description="Disordered" evidence="1">
    <location>
        <begin position="261"/>
        <end position="306"/>
    </location>
</feature>
<dbReference type="SUPFAM" id="SSF49785">
    <property type="entry name" value="Galactose-binding domain-like"/>
    <property type="match status" value="1"/>
</dbReference>
<dbReference type="InterPro" id="IPR053161">
    <property type="entry name" value="Ulvan_degrading_GH"/>
</dbReference>
<dbReference type="Gene3D" id="2.60.120.260">
    <property type="entry name" value="Galactose-binding domain-like"/>
    <property type="match status" value="1"/>
</dbReference>
<dbReference type="Proteomes" id="UP000652847">
    <property type="component" value="Unassembled WGS sequence"/>
</dbReference>
<dbReference type="PANTHER" id="PTHR36848">
    <property type="entry name" value="DNA-BINDING PROTEIN (PUTATIVE SECRETED PROTEIN)-RELATED"/>
    <property type="match status" value="1"/>
</dbReference>
<protein>
    <submittedName>
        <fullName evidence="3">Uncharacterized protein</fullName>
    </submittedName>
</protein>
<name>A0A8I0AA67_9FIRM</name>
<comment type="caution">
    <text evidence="3">The sequence shown here is derived from an EMBL/GenBank/DDBJ whole genome shotgun (WGS) entry which is preliminary data.</text>
</comment>
<reference evidence="3 4" key="1">
    <citation type="submission" date="2020-08" db="EMBL/GenBank/DDBJ databases">
        <title>Genome public.</title>
        <authorList>
            <person name="Liu C."/>
            <person name="Sun Q."/>
        </authorList>
    </citation>
    <scope>NUCLEOTIDE SEQUENCE [LARGE SCALE GENOMIC DNA]</scope>
    <source>
        <strain evidence="3 4">BX17</strain>
    </source>
</reference>
<dbReference type="InterPro" id="IPR008979">
    <property type="entry name" value="Galactose-bd-like_sf"/>
</dbReference>
<feature type="chain" id="PRO_5034486205" evidence="2">
    <location>
        <begin position="30"/>
        <end position="509"/>
    </location>
</feature>
<dbReference type="EMBL" id="JACOOT010000008">
    <property type="protein sequence ID" value="MBC5650111.1"/>
    <property type="molecule type" value="Genomic_DNA"/>
</dbReference>
<gene>
    <name evidence="3" type="ORF">H8S54_02970</name>
</gene>
<organism evidence="3 4">
    <name type="scientific">Blautia segnis</name>
    <dbReference type="NCBI Taxonomy" id="2763030"/>
    <lineage>
        <taxon>Bacteria</taxon>
        <taxon>Bacillati</taxon>
        <taxon>Bacillota</taxon>
        <taxon>Clostridia</taxon>
        <taxon>Lachnospirales</taxon>
        <taxon>Lachnospiraceae</taxon>
        <taxon>Blautia</taxon>
    </lineage>
</organism>
<dbReference type="RefSeq" id="WP_186900870.1">
    <property type="nucleotide sequence ID" value="NZ_JACOOT010000008.1"/>
</dbReference>
<feature type="compositionally biased region" description="Polar residues" evidence="1">
    <location>
        <begin position="410"/>
        <end position="421"/>
    </location>
</feature>
<sequence length="509" mass="56273">MKRKKFEAAAMAAILAAMSLNGSLIHVSAAENNGSEDDFANQIAAEFSQPEMKYKPYARWWLAEGSHTDETLRESVQELYDDGYGGIEFVTLDESQYLDKETYAWGSPEWIHDTKVIIEECNRLGMSVSMTSGTHWSTANLISITPDEEAASQELGVSPRVEYKEANTKLLPVMRSAEDADYLYLYHYMYEDEENYEGEISLDGIYEPYVIDTWSGNVEKVQGVSYEDGRTVLHVDAAPGETMVFALKHGDDGENSVEQIEAENSGEGTRNEAKDIADTKSEVEKNVSKNAAGAKEKEGNEAVDELQEKSSINNVLTLSNWNLTIDSYEPGEKVTRTEENEDTGVTTTEAAYTTNHVEIDVGTLAELVSWKDIESVGETVSGIGTYTTTFELPDEWQIAENTEASEGDTESASSEAAKTNSGKIEFQADSFQGGTAAIWINDTKVPVNMDRRTADLTAYIQPGENTITVRVTSSLRNIMITQGYDGWIFGTPDPDDYGMTGETKLVYTK</sequence>
<keyword evidence="2" id="KW-0732">Signal</keyword>
<feature type="signal peptide" evidence="2">
    <location>
        <begin position="1"/>
        <end position="29"/>
    </location>
</feature>
<accession>A0A8I0AA67</accession>
<evidence type="ECO:0000256" key="1">
    <source>
        <dbReference type="SAM" id="MobiDB-lite"/>
    </source>
</evidence>
<keyword evidence="4" id="KW-1185">Reference proteome</keyword>
<evidence type="ECO:0000256" key="2">
    <source>
        <dbReference type="SAM" id="SignalP"/>
    </source>
</evidence>
<feature type="region of interest" description="Disordered" evidence="1">
    <location>
        <begin position="402"/>
        <end position="421"/>
    </location>
</feature>
<dbReference type="AlphaFoldDB" id="A0A8I0AA67"/>
<proteinExistence type="predicted"/>
<evidence type="ECO:0000313" key="4">
    <source>
        <dbReference type="Proteomes" id="UP000652847"/>
    </source>
</evidence>
<dbReference type="PANTHER" id="PTHR36848:SF2">
    <property type="entry name" value="SECRETED PROTEIN"/>
    <property type="match status" value="1"/>
</dbReference>